<reference evidence="1 2" key="1">
    <citation type="submission" date="2019-03" db="EMBL/GenBank/DDBJ databases">
        <title>Single cell metagenomics reveals metabolic interactions within the superorganism composed of flagellate Streblomastix strix and complex community of Bacteroidetes bacteria on its surface.</title>
        <authorList>
            <person name="Treitli S.C."/>
            <person name="Kolisko M."/>
            <person name="Husnik F."/>
            <person name="Keeling P."/>
            <person name="Hampl V."/>
        </authorList>
    </citation>
    <scope>NUCLEOTIDE SEQUENCE [LARGE SCALE GENOMIC DNA]</scope>
    <source>
        <strain evidence="1">ST1C</strain>
    </source>
</reference>
<dbReference type="Proteomes" id="UP000324800">
    <property type="component" value="Unassembled WGS sequence"/>
</dbReference>
<sequence>MISDAFDASREQAQSRITSERIESAVVDSYEYRKFADDKLKNGLLTARAIDFYLCKDNDLCIIDFDTDYADKLNEKEKEKIRQNIFNNMLTSNVRLVITAKGSLHSYCNRNGDQLPSNKNEKVATYGYRLEIDIFAQIYTHKDGKLVEI</sequence>
<accession>A0A5J4VQP8</accession>
<proteinExistence type="predicted"/>
<evidence type="ECO:0000313" key="1">
    <source>
        <dbReference type="EMBL" id="KAA6384977.1"/>
    </source>
</evidence>
<dbReference type="EMBL" id="SNRW01005486">
    <property type="protein sequence ID" value="KAA6384977.1"/>
    <property type="molecule type" value="Genomic_DNA"/>
</dbReference>
<organism evidence="1 2">
    <name type="scientific">Streblomastix strix</name>
    <dbReference type="NCBI Taxonomy" id="222440"/>
    <lineage>
        <taxon>Eukaryota</taxon>
        <taxon>Metamonada</taxon>
        <taxon>Preaxostyla</taxon>
        <taxon>Oxymonadida</taxon>
        <taxon>Streblomastigidae</taxon>
        <taxon>Streblomastix</taxon>
    </lineage>
</organism>
<evidence type="ECO:0000313" key="2">
    <source>
        <dbReference type="Proteomes" id="UP000324800"/>
    </source>
</evidence>
<protein>
    <submittedName>
        <fullName evidence="1">Uncharacterized protein</fullName>
    </submittedName>
</protein>
<name>A0A5J4VQP8_9EUKA</name>
<comment type="caution">
    <text evidence="1">The sequence shown here is derived from an EMBL/GenBank/DDBJ whole genome shotgun (WGS) entry which is preliminary data.</text>
</comment>
<dbReference type="AlphaFoldDB" id="A0A5J4VQP8"/>
<gene>
    <name evidence="1" type="ORF">EZS28_019497</name>
</gene>